<sequence length="43" mass="4509">MSEETNLQSAKVVAIVGGGLGGALCACFFAKHGIHVHLFELRP</sequence>
<dbReference type="Gene3D" id="3.50.50.60">
    <property type="entry name" value="FAD/NAD(P)-binding domain"/>
    <property type="match status" value="1"/>
</dbReference>
<keyword evidence="1" id="KW-0472">Membrane</keyword>
<dbReference type="InterPro" id="IPR036188">
    <property type="entry name" value="FAD/NAD-bd_sf"/>
</dbReference>
<keyword evidence="1" id="KW-0812">Transmembrane</keyword>
<dbReference type="EMBL" id="CAJOBI010098943">
    <property type="protein sequence ID" value="CAF4578504.1"/>
    <property type="molecule type" value="Genomic_DNA"/>
</dbReference>
<protein>
    <submittedName>
        <fullName evidence="2">Uncharacterized protein</fullName>
    </submittedName>
</protein>
<reference evidence="2" key="1">
    <citation type="submission" date="2021-02" db="EMBL/GenBank/DDBJ databases">
        <authorList>
            <person name="Nowell W R."/>
        </authorList>
    </citation>
    <scope>NUCLEOTIDE SEQUENCE</scope>
</reference>
<comment type="caution">
    <text evidence="2">The sequence shown here is derived from an EMBL/GenBank/DDBJ whole genome shotgun (WGS) entry which is preliminary data.</text>
</comment>
<gene>
    <name evidence="2" type="ORF">SMN809_LOCUS38170</name>
</gene>
<evidence type="ECO:0000256" key="1">
    <source>
        <dbReference type="SAM" id="Phobius"/>
    </source>
</evidence>
<feature type="transmembrane region" description="Helical" evidence="1">
    <location>
        <begin position="12"/>
        <end position="34"/>
    </location>
</feature>
<feature type="non-terminal residue" evidence="2">
    <location>
        <position position="1"/>
    </location>
</feature>
<evidence type="ECO:0000313" key="3">
    <source>
        <dbReference type="Proteomes" id="UP000676336"/>
    </source>
</evidence>
<dbReference type="AlphaFoldDB" id="A0A8S2YRS5"/>
<dbReference type="Proteomes" id="UP000676336">
    <property type="component" value="Unassembled WGS sequence"/>
</dbReference>
<proteinExistence type="predicted"/>
<dbReference type="Pfam" id="PF13450">
    <property type="entry name" value="NAD_binding_8"/>
    <property type="match status" value="1"/>
</dbReference>
<keyword evidence="1" id="KW-1133">Transmembrane helix</keyword>
<dbReference type="SUPFAM" id="SSF51905">
    <property type="entry name" value="FAD/NAD(P)-binding domain"/>
    <property type="match status" value="1"/>
</dbReference>
<name>A0A8S2YRS5_9BILA</name>
<evidence type="ECO:0000313" key="2">
    <source>
        <dbReference type="EMBL" id="CAF4578504.1"/>
    </source>
</evidence>
<accession>A0A8S2YRS5</accession>
<organism evidence="2 3">
    <name type="scientific">Rotaria magnacalcarata</name>
    <dbReference type="NCBI Taxonomy" id="392030"/>
    <lineage>
        <taxon>Eukaryota</taxon>
        <taxon>Metazoa</taxon>
        <taxon>Spiralia</taxon>
        <taxon>Gnathifera</taxon>
        <taxon>Rotifera</taxon>
        <taxon>Eurotatoria</taxon>
        <taxon>Bdelloidea</taxon>
        <taxon>Philodinida</taxon>
        <taxon>Philodinidae</taxon>
        <taxon>Rotaria</taxon>
    </lineage>
</organism>